<dbReference type="InterPro" id="IPR001949">
    <property type="entry name" value="NADH-UbQ_OxRdtase_51kDa_CS"/>
</dbReference>
<dbReference type="EMBL" id="CP015163">
    <property type="protein sequence ID" value="AXB42111.1"/>
    <property type="molecule type" value="Genomic_DNA"/>
</dbReference>
<name>A0A344L237_9PSEU</name>
<dbReference type="Gene3D" id="3.40.50.11540">
    <property type="entry name" value="NADH-ubiquinone oxidoreductase 51kDa subunit"/>
    <property type="match status" value="1"/>
</dbReference>
<dbReference type="PROSITE" id="PS00645">
    <property type="entry name" value="COMPLEX1_51K_2"/>
    <property type="match status" value="1"/>
</dbReference>
<gene>
    <name evidence="7" type="ORF">A4R43_05860</name>
</gene>
<protein>
    <submittedName>
        <fullName evidence="7">Formate dehydrogenase</fullName>
    </submittedName>
</protein>
<keyword evidence="5" id="KW-0411">Iron-sulfur</keyword>
<evidence type="ECO:0000256" key="2">
    <source>
        <dbReference type="ARBA" id="ARBA00022485"/>
    </source>
</evidence>
<dbReference type="SMART" id="SM00928">
    <property type="entry name" value="NADH_4Fe-4S"/>
    <property type="match status" value="1"/>
</dbReference>
<dbReference type="SUPFAM" id="SSF140490">
    <property type="entry name" value="Nqo1C-terminal domain-like"/>
    <property type="match status" value="1"/>
</dbReference>
<dbReference type="FunFam" id="3.40.50.11540:FF:000001">
    <property type="entry name" value="NADH dehydrogenase [ubiquinone] flavoprotein 1, mitochondrial"/>
    <property type="match status" value="1"/>
</dbReference>
<evidence type="ECO:0000256" key="4">
    <source>
        <dbReference type="ARBA" id="ARBA00023004"/>
    </source>
</evidence>
<comment type="similarity">
    <text evidence="1">Belongs to the complex I 51 kDa subunit family.</text>
</comment>
<dbReference type="InterPro" id="IPR036249">
    <property type="entry name" value="Thioredoxin-like_sf"/>
</dbReference>
<dbReference type="Gene3D" id="1.20.1440.230">
    <property type="entry name" value="NADH-ubiquinone oxidoreductase 51kDa subunit, iron-sulphur binding domain"/>
    <property type="match status" value="1"/>
</dbReference>
<proteinExistence type="inferred from homology"/>
<dbReference type="PANTHER" id="PTHR43578:SF3">
    <property type="entry name" value="NADH-QUINONE OXIDOREDUCTASE SUBUNIT F"/>
    <property type="match status" value="1"/>
</dbReference>
<evidence type="ECO:0000313" key="7">
    <source>
        <dbReference type="EMBL" id="AXB42111.1"/>
    </source>
</evidence>
<dbReference type="GO" id="GO:0046872">
    <property type="term" value="F:metal ion binding"/>
    <property type="evidence" value="ECO:0007669"/>
    <property type="project" value="UniProtKB-KW"/>
</dbReference>
<dbReference type="Gene3D" id="3.10.20.600">
    <property type="match status" value="1"/>
</dbReference>
<dbReference type="Pfam" id="PF10589">
    <property type="entry name" value="NADH_4Fe-4S"/>
    <property type="match status" value="1"/>
</dbReference>
<dbReference type="InterPro" id="IPR011538">
    <property type="entry name" value="Nuo51_FMN-bd"/>
</dbReference>
<feature type="domain" description="NADH-ubiquinone oxidoreductase 51kDa subunit iron-sulphur binding" evidence="6">
    <location>
        <begin position="425"/>
        <end position="470"/>
    </location>
</feature>
<accession>A0A344L237</accession>
<dbReference type="Proteomes" id="UP000250434">
    <property type="component" value="Chromosome"/>
</dbReference>
<evidence type="ECO:0000256" key="1">
    <source>
        <dbReference type="ARBA" id="ARBA00007523"/>
    </source>
</evidence>
<dbReference type="RefSeq" id="WP_113691383.1">
    <property type="nucleotide sequence ID" value="NZ_CP015163.1"/>
</dbReference>
<evidence type="ECO:0000313" key="8">
    <source>
        <dbReference type="Proteomes" id="UP000250434"/>
    </source>
</evidence>
<evidence type="ECO:0000256" key="5">
    <source>
        <dbReference type="ARBA" id="ARBA00023014"/>
    </source>
</evidence>
<dbReference type="Pfam" id="PF01512">
    <property type="entry name" value="Complex1_51K"/>
    <property type="match status" value="1"/>
</dbReference>
<dbReference type="InterPro" id="IPR037225">
    <property type="entry name" value="Nuo51_FMN-bd_sf"/>
</dbReference>
<dbReference type="KEGG" id="aab:A4R43_05860"/>
<dbReference type="PANTHER" id="PTHR43578">
    <property type="entry name" value="NADH-QUINONE OXIDOREDUCTASE SUBUNIT F"/>
    <property type="match status" value="1"/>
</dbReference>
<dbReference type="OrthoDB" id="9805533at2"/>
<keyword evidence="8" id="KW-1185">Reference proteome</keyword>
<dbReference type="GO" id="GO:0008137">
    <property type="term" value="F:NADH dehydrogenase (ubiquinone) activity"/>
    <property type="evidence" value="ECO:0007669"/>
    <property type="project" value="InterPro"/>
</dbReference>
<dbReference type="PROSITE" id="PS00644">
    <property type="entry name" value="COMPLEX1_51K_1"/>
    <property type="match status" value="1"/>
</dbReference>
<dbReference type="AlphaFoldDB" id="A0A344L237"/>
<dbReference type="GO" id="GO:0051539">
    <property type="term" value="F:4 iron, 4 sulfur cluster binding"/>
    <property type="evidence" value="ECO:0007669"/>
    <property type="project" value="UniProtKB-KW"/>
</dbReference>
<organism evidence="7 8">
    <name type="scientific">Amycolatopsis albispora</name>
    <dbReference type="NCBI Taxonomy" id="1804986"/>
    <lineage>
        <taxon>Bacteria</taxon>
        <taxon>Bacillati</taxon>
        <taxon>Actinomycetota</taxon>
        <taxon>Actinomycetes</taxon>
        <taxon>Pseudonocardiales</taxon>
        <taxon>Pseudonocardiaceae</taxon>
        <taxon>Amycolatopsis</taxon>
    </lineage>
</organism>
<dbReference type="SUPFAM" id="SSF142019">
    <property type="entry name" value="Nqo1 FMN-binding domain-like"/>
    <property type="match status" value="1"/>
</dbReference>
<dbReference type="InterPro" id="IPR037207">
    <property type="entry name" value="Nuop51_4Fe4S-bd_sf"/>
</dbReference>
<dbReference type="SUPFAM" id="SSF142984">
    <property type="entry name" value="Nqo1 middle domain-like"/>
    <property type="match status" value="1"/>
</dbReference>
<dbReference type="GO" id="GO:0010181">
    <property type="term" value="F:FMN binding"/>
    <property type="evidence" value="ECO:0007669"/>
    <property type="project" value="InterPro"/>
</dbReference>
<keyword evidence="3" id="KW-0479">Metal-binding</keyword>
<sequence>MTTTIYVPRDSAAVSVGADAVAEAIQRDAAALGEEIRLVRNGSRGMLWLEPLVEVVTDRGRIGYGPVTPGRAGEVLTAILDGGEHELNLGRVDDLPWMSGQTRLCFARVGVTDPLSADDYLAHGGTAGLRRALEQDPADVVAAVTESGLRGRGGAGFPAGIKWKTVLDTQAEQKFVCCNADEGDSGTFADRMLIEGDPFCLIEGMTIAAYATGATEGYVYLRSEYPDAVATLRQAIEIAYARGWLGENILGSGAKFDLFVRVGAGAYICGEETSMLESLEGKRGMVRAKPPIPAITGLFGKPTVVNNVLTLASVPVILADGAEAYAALGRERSRGTQVFQLAGNIARGGVFETAFGMSLAELIDDYGGGTRSGRPVRAVQVGGPLGAYLPASQLDVPLDYEAFTAVNAMLGHGGIVVFDDTVDMASMARFAMEFCAEESCGKCTPCRVGSVRGVETIDRIRAGEDPDANLALLGDLCDLMTDGSLCAMGGLTPNPVLSALRHFPDDFTARQESQS</sequence>
<evidence type="ECO:0000256" key="3">
    <source>
        <dbReference type="ARBA" id="ARBA00022723"/>
    </source>
</evidence>
<keyword evidence="4" id="KW-0408">Iron</keyword>
<evidence type="ECO:0000259" key="6">
    <source>
        <dbReference type="SMART" id="SM00928"/>
    </source>
</evidence>
<keyword evidence="2" id="KW-0004">4Fe-4S</keyword>
<dbReference type="InterPro" id="IPR019575">
    <property type="entry name" value="Nuop51_4Fe4S-bd"/>
</dbReference>
<reference evidence="7 8" key="1">
    <citation type="submission" date="2016-04" db="EMBL/GenBank/DDBJ databases">
        <title>Complete genome sequence and analysis of deep-sea sediment isolate, Amycolatopsis sp. WP1.</title>
        <authorList>
            <person name="Wang H."/>
            <person name="Chen S."/>
            <person name="Wu Q."/>
        </authorList>
    </citation>
    <scope>NUCLEOTIDE SEQUENCE [LARGE SCALE GENOMIC DNA]</scope>
    <source>
        <strain evidence="7 8">WP1</strain>
    </source>
</reference>
<dbReference type="CDD" id="cd03063">
    <property type="entry name" value="TRX_Fd_FDH_beta"/>
    <property type="match status" value="1"/>
</dbReference>
<dbReference type="SUPFAM" id="SSF52833">
    <property type="entry name" value="Thioredoxin-like"/>
    <property type="match status" value="1"/>
</dbReference>
<dbReference type="Gene3D" id="6.10.250.1450">
    <property type="match status" value="1"/>
</dbReference>